<dbReference type="STRING" id="82374.NZ47_05400"/>
<name>A0A0B2JVI3_9FIRM</name>
<protein>
    <submittedName>
        <fullName evidence="6">Agmatinase</fullName>
    </submittedName>
</protein>
<keyword evidence="4" id="KW-0464">Manganese</keyword>
<evidence type="ECO:0000313" key="6">
    <source>
        <dbReference type="EMBL" id="KHM52335.1"/>
    </source>
</evidence>
<comment type="similarity">
    <text evidence="1">Belongs to the arginase family. Agmatinase subfamily.</text>
</comment>
<dbReference type="CDD" id="cd11593">
    <property type="entry name" value="Agmatinase-like_2"/>
    <property type="match status" value="1"/>
</dbReference>
<organism evidence="6 7">
    <name type="scientific">Anaerovibrio lipolyticus</name>
    <dbReference type="NCBI Taxonomy" id="82374"/>
    <lineage>
        <taxon>Bacteria</taxon>
        <taxon>Bacillati</taxon>
        <taxon>Bacillota</taxon>
        <taxon>Negativicutes</taxon>
        <taxon>Selenomonadales</taxon>
        <taxon>Selenomonadaceae</taxon>
        <taxon>Anaerovibrio</taxon>
    </lineage>
</organism>
<reference evidence="6 7" key="1">
    <citation type="journal article" date="2013" name="PLoS ONE">
        <title>Identification and characterization of three novel lipases belonging to families II and V from Anaerovibrio lipolyticus 5ST.</title>
        <authorList>
            <person name="Prive F."/>
            <person name="Kaderbhai N.N."/>
            <person name="Girdwood S."/>
            <person name="Worgan H.J."/>
            <person name="Pinloche E."/>
            <person name="Scollan N.D."/>
            <person name="Huws S.A."/>
            <person name="Newbold C.J."/>
        </authorList>
    </citation>
    <scope>NUCLEOTIDE SEQUENCE [LARGE SCALE GENOMIC DNA]</scope>
    <source>
        <strain evidence="6 7">5S</strain>
    </source>
</reference>
<dbReference type="AlphaFoldDB" id="A0A0B2JVI3"/>
<dbReference type="Pfam" id="PF00491">
    <property type="entry name" value="Arginase"/>
    <property type="match status" value="1"/>
</dbReference>
<feature type="binding site" evidence="4">
    <location>
        <position position="132"/>
    </location>
    <ligand>
        <name>Mn(2+)</name>
        <dbReference type="ChEBI" id="CHEBI:29035"/>
        <label>1</label>
    </ligand>
</feature>
<dbReference type="Proteomes" id="UP000030993">
    <property type="component" value="Unassembled WGS sequence"/>
</dbReference>
<gene>
    <name evidence="6" type="ORF">NZ47_05400</name>
</gene>
<dbReference type="GO" id="GO:0008783">
    <property type="term" value="F:agmatinase activity"/>
    <property type="evidence" value="ECO:0007669"/>
    <property type="project" value="TreeGrafter"/>
</dbReference>
<feature type="binding site" evidence="4">
    <location>
        <position position="213"/>
    </location>
    <ligand>
        <name>Mn(2+)</name>
        <dbReference type="ChEBI" id="CHEBI:29035"/>
        <label>1</label>
    </ligand>
</feature>
<keyword evidence="2 4" id="KW-0479">Metal-binding</keyword>
<evidence type="ECO:0000256" key="3">
    <source>
        <dbReference type="ARBA" id="ARBA00022801"/>
    </source>
</evidence>
<keyword evidence="3 5" id="KW-0378">Hydrolase</keyword>
<dbReference type="NCBIfam" id="TIGR01230">
    <property type="entry name" value="agmatinase"/>
    <property type="match status" value="1"/>
</dbReference>
<comment type="caution">
    <text evidence="6">The sequence shown here is derived from an EMBL/GenBank/DDBJ whole genome shotgun (WGS) entry which is preliminary data.</text>
</comment>
<evidence type="ECO:0000256" key="4">
    <source>
        <dbReference type="PIRSR" id="PIRSR036979-1"/>
    </source>
</evidence>
<evidence type="ECO:0000313" key="7">
    <source>
        <dbReference type="Proteomes" id="UP000030993"/>
    </source>
</evidence>
<dbReference type="PANTHER" id="PTHR11358">
    <property type="entry name" value="ARGINASE/AGMATINASE"/>
    <property type="match status" value="1"/>
</dbReference>
<evidence type="ECO:0000256" key="2">
    <source>
        <dbReference type="ARBA" id="ARBA00022723"/>
    </source>
</evidence>
<comment type="cofactor">
    <cofactor evidence="4">
        <name>Mn(2+)</name>
        <dbReference type="ChEBI" id="CHEBI:29035"/>
    </cofactor>
    <text evidence="4">Binds 2 manganese ions per subunit.</text>
</comment>
<dbReference type="PROSITE" id="PS01053">
    <property type="entry name" value="ARGINASE_1"/>
    <property type="match status" value="1"/>
</dbReference>
<dbReference type="SUPFAM" id="SSF52768">
    <property type="entry name" value="Arginase/deacetylase"/>
    <property type="match status" value="1"/>
</dbReference>
<dbReference type="InterPro" id="IPR020855">
    <property type="entry name" value="Ureohydrolase_Mn_BS"/>
</dbReference>
<dbReference type="InterPro" id="IPR006035">
    <property type="entry name" value="Ureohydrolase"/>
</dbReference>
<dbReference type="PANTHER" id="PTHR11358:SF26">
    <property type="entry name" value="GUANIDINO ACID HYDROLASE, MITOCHONDRIAL"/>
    <property type="match status" value="1"/>
</dbReference>
<dbReference type="RefSeq" id="WP_039207273.1">
    <property type="nucleotide sequence ID" value="NZ_JSCE01000107.1"/>
</dbReference>
<dbReference type="EMBL" id="JSCE01000107">
    <property type="protein sequence ID" value="KHM52335.1"/>
    <property type="molecule type" value="Genomic_DNA"/>
</dbReference>
<dbReference type="InterPro" id="IPR005925">
    <property type="entry name" value="Agmatinase-rel"/>
</dbReference>
<dbReference type="GO" id="GO:0046872">
    <property type="term" value="F:metal ion binding"/>
    <property type="evidence" value="ECO:0007669"/>
    <property type="project" value="UniProtKB-KW"/>
</dbReference>
<dbReference type="InterPro" id="IPR023696">
    <property type="entry name" value="Ureohydrolase_dom_sf"/>
</dbReference>
<dbReference type="Gene3D" id="3.40.800.10">
    <property type="entry name" value="Ureohydrolase domain"/>
    <property type="match status" value="1"/>
</dbReference>
<feature type="binding site" evidence="4">
    <location>
        <position position="109"/>
    </location>
    <ligand>
        <name>Mn(2+)</name>
        <dbReference type="ChEBI" id="CHEBI:29035"/>
        <label>1</label>
    </ligand>
</feature>
<feature type="binding site" evidence="4">
    <location>
        <position position="211"/>
    </location>
    <ligand>
        <name>Mn(2+)</name>
        <dbReference type="ChEBI" id="CHEBI:29035"/>
        <label>1</label>
    </ligand>
</feature>
<keyword evidence="7" id="KW-1185">Reference proteome</keyword>
<dbReference type="PROSITE" id="PS51409">
    <property type="entry name" value="ARGINASE_2"/>
    <property type="match status" value="1"/>
</dbReference>
<dbReference type="PIRSF" id="PIRSF036979">
    <property type="entry name" value="Arginase"/>
    <property type="match status" value="1"/>
</dbReference>
<proteinExistence type="inferred from homology"/>
<dbReference type="GO" id="GO:0033389">
    <property type="term" value="P:putrescine biosynthetic process from arginine, via agmatine"/>
    <property type="evidence" value="ECO:0007669"/>
    <property type="project" value="TreeGrafter"/>
</dbReference>
<evidence type="ECO:0000256" key="5">
    <source>
        <dbReference type="RuleBase" id="RU003684"/>
    </source>
</evidence>
<evidence type="ECO:0000256" key="1">
    <source>
        <dbReference type="ARBA" id="ARBA00009227"/>
    </source>
</evidence>
<dbReference type="eggNOG" id="COG0010">
    <property type="taxonomic scope" value="Bacteria"/>
</dbReference>
<sequence length="292" mass="32421">MLSPNVETFLGCEAPFNEARIVLYGAPFDSTTSFRPGTRFASRIMRGESYGLETYSPYQDLDMEDAKVFDSGDLELCFGDAEKALKDIEMRVEEILEANKLPFMIGGEHLVSLGAIRAVARRYPDLHILHFDAHTDLRDEYLGTHLTHAGVIRRVWDIVGDGRIWQLGIRSGLREEFQWAREHTHLHKFDLKAMPQAMAALKGKPVYFTIDLDVMDPSVFPGTGTPEYGGVSFKELMEAAIAGCGLNVVGCDIVELSPGLDQSGASTAAALKILREMLLKLEEPFIKGPEQV</sequence>
<feature type="binding site" evidence="4">
    <location>
        <position position="134"/>
    </location>
    <ligand>
        <name>Mn(2+)</name>
        <dbReference type="ChEBI" id="CHEBI:29035"/>
        <label>1</label>
    </ligand>
</feature>
<feature type="binding site" evidence="4">
    <location>
        <position position="136"/>
    </location>
    <ligand>
        <name>Mn(2+)</name>
        <dbReference type="ChEBI" id="CHEBI:29035"/>
        <label>1</label>
    </ligand>
</feature>
<accession>A0A0B2JVI3</accession>